<dbReference type="Proteomes" id="UP000019681">
    <property type="component" value="Unassembled WGS sequence"/>
</dbReference>
<dbReference type="InterPro" id="IPR006129">
    <property type="entry name" value="AdhesinB"/>
</dbReference>
<dbReference type="InterPro" id="IPR006127">
    <property type="entry name" value="ZnuA-like"/>
</dbReference>
<keyword evidence="8" id="KW-1185">Reference proteome</keyword>
<reference evidence="7 8" key="1">
    <citation type="journal article" date="2014" name="Genome Announc.">
        <title>Draft Genome Sequence of Fervidicella metallireducens Strain AeBT, an Iron-Reducing Thermoanaerobe from the Great Artesian Basin.</title>
        <authorList>
            <person name="Patel B.K."/>
        </authorList>
    </citation>
    <scope>NUCLEOTIDE SEQUENCE [LARGE SCALE GENOMIC DNA]</scope>
    <source>
        <strain evidence="7 8">AeB</strain>
    </source>
</reference>
<comment type="caution">
    <text evidence="7">The sequence shown here is derived from an EMBL/GenBank/DDBJ whole genome shotgun (WGS) entry which is preliminary data.</text>
</comment>
<keyword evidence="5" id="KW-0175">Coiled coil</keyword>
<dbReference type="PROSITE" id="PS51257">
    <property type="entry name" value="PROKAR_LIPOPROTEIN"/>
    <property type="match status" value="1"/>
</dbReference>
<dbReference type="InterPro" id="IPR050492">
    <property type="entry name" value="Bact_metal-bind_prot9"/>
</dbReference>
<dbReference type="EMBL" id="AZQP01000073">
    <property type="protein sequence ID" value="EYE87291.1"/>
    <property type="molecule type" value="Genomic_DNA"/>
</dbReference>
<dbReference type="OrthoDB" id="9810636at2"/>
<dbReference type="Pfam" id="PF01297">
    <property type="entry name" value="ZnuA"/>
    <property type="match status" value="1"/>
</dbReference>
<dbReference type="SUPFAM" id="SSF53807">
    <property type="entry name" value="Helical backbone' metal receptor"/>
    <property type="match status" value="1"/>
</dbReference>
<dbReference type="GO" id="GO:0046872">
    <property type="term" value="F:metal ion binding"/>
    <property type="evidence" value="ECO:0007669"/>
    <property type="project" value="InterPro"/>
</dbReference>
<evidence type="ECO:0000256" key="6">
    <source>
        <dbReference type="SAM" id="SignalP"/>
    </source>
</evidence>
<dbReference type="PRINTS" id="PR00691">
    <property type="entry name" value="ADHESINB"/>
</dbReference>
<name>A0A017RRR5_9CLOT</name>
<proteinExistence type="inferred from homology"/>
<sequence length="307" mass="34774">MKKIVAALIALTLIFGLSACNGKQANNSEVKETSTSEEKIKVIVSFNPIKEFVLEIGGNKVDVETIIPEGSEPHDFEPKVRDIAALTEADIFIYNGLGMESWVDKVLNSIDKKTLTIVEASKGCEAIKISDPEEIKEHGEYDPHIWLSLKEAQKESKNIKDALIMVDFKNKDYYEKNYENFIKELNSLYDEYKKKFDTVSNRCFVTGHAAFGYLCRDFNLNQNSVEDVFAEGEPSGKKMKELVDFCKANNVKTVFLEEMASPKVSETLANEIGAKVEKIYTIASKEDNKNYIQSMRENLEKIYNSLK</sequence>
<comment type="similarity">
    <text evidence="1 4">Belongs to the bacterial solute-binding protein 9 family.</text>
</comment>
<accession>A0A017RRR5</accession>
<evidence type="ECO:0000256" key="2">
    <source>
        <dbReference type="ARBA" id="ARBA00022448"/>
    </source>
</evidence>
<keyword evidence="2 4" id="KW-0813">Transport</keyword>
<dbReference type="PRINTS" id="PR00690">
    <property type="entry name" value="ADHESNFAMILY"/>
</dbReference>
<feature type="chain" id="PRO_5001498484" evidence="6">
    <location>
        <begin position="26"/>
        <end position="307"/>
    </location>
</feature>
<dbReference type="RefSeq" id="WP_035381677.1">
    <property type="nucleotide sequence ID" value="NZ_AZQP01000073.1"/>
</dbReference>
<gene>
    <name evidence="7" type="ORF">Q428_14080</name>
</gene>
<keyword evidence="3 6" id="KW-0732">Signal</keyword>
<evidence type="ECO:0000256" key="3">
    <source>
        <dbReference type="ARBA" id="ARBA00022729"/>
    </source>
</evidence>
<evidence type="ECO:0000313" key="7">
    <source>
        <dbReference type="EMBL" id="EYE87291.1"/>
    </source>
</evidence>
<feature type="signal peptide" evidence="6">
    <location>
        <begin position="1"/>
        <end position="25"/>
    </location>
</feature>
<dbReference type="PANTHER" id="PTHR42953:SF3">
    <property type="entry name" value="HIGH-AFFINITY ZINC UPTAKE SYSTEM PROTEIN ZNUA"/>
    <property type="match status" value="1"/>
</dbReference>
<evidence type="ECO:0000256" key="4">
    <source>
        <dbReference type="RuleBase" id="RU003512"/>
    </source>
</evidence>
<dbReference type="AlphaFoldDB" id="A0A017RRR5"/>
<protein>
    <submittedName>
        <fullName evidence="7">ABC transporter substrate-binding protein</fullName>
    </submittedName>
</protein>
<dbReference type="CDD" id="cd01017">
    <property type="entry name" value="AdcA"/>
    <property type="match status" value="1"/>
</dbReference>
<dbReference type="GO" id="GO:0030001">
    <property type="term" value="P:metal ion transport"/>
    <property type="evidence" value="ECO:0007669"/>
    <property type="project" value="InterPro"/>
</dbReference>
<organism evidence="7 8">
    <name type="scientific">Fervidicella metallireducens AeB</name>
    <dbReference type="NCBI Taxonomy" id="1403537"/>
    <lineage>
        <taxon>Bacteria</taxon>
        <taxon>Bacillati</taxon>
        <taxon>Bacillota</taxon>
        <taxon>Clostridia</taxon>
        <taxon>Eubacteriales</taxon>
        <taxon>Clostridiaceae</taxon>
        <taxon>Fervidicella</taxon>
    </lineage>
</organism>
<evidence type="ECO:0000256" key="1">
    <source>
        <dbReference type="ARBA" id="ARBA00011028"/>
    </source>
</evidence>
<dbReference type="InterPro" id="IPR006128">
    <property type="entry name" value="Lipoprotein_PsaA-like"/>
</dbReference>
<dbReference type="Gene3D" id="3.40.50.1980">
    <property type="entry name" value="Nitrogenase molybdenum iron protein domain"/>
    <property type="match status" value="2"/>
</dbReference>
<feature type="coiled-coil region" evidence="5">
    <location>
        <begin position="175"/>
        <end position="202"/>
    </location>
</feature>
<dbReference type="GO" id="GO:0007155">
    <property type="term" value="P:cell adhesion"/>
    <property type="evidence" value="ECO:0007669"/>
    <property type="project" value="InterPro"/>
</dbReference>
<evidence type="ECO:0000256" key="5">
    <source>
        <dbReference type="SAM" id="Coils"/>
    </source>
</evidence>
<evidence type="ECO:0000313" key="8">
    <source>
        <dbReference type="Proteomes" id="UP000019681"/>
    </source>
</evidence>
<dbReference type="STRING" id="1403537.Q428_14080"/>
<dbReference type="PANTHER" id="PTHR42953">
    <property type="entry name" value="HIGH-AFFINITY ZINC UPTAKE SYSTEM PROTEIN ZNUA-RELATED"/>
    <property type="match status" value="1"/>
</dbReference>